<dbReference type="PANTHER" id="PTHR36251">
    <property type="entry name" value="FELS-1 PROPHAGE HOST SPECIFICITY PROTEIN-RELATED"/>
    <property type="match status" value="1"/>
</dbReference>
<gene>
    <name evidence="2" type="ORF">EV210_103274</name>
</gene>
<dbReference type="SUPFAM" id="SSF49265">
    <property type="entry name" value="Fibronectin type III"/>
    <property type="match status" value="1"/>
</dbReference>
<evidence type="ECO:0000259" key="1">
    <source>
        <dbReference type="Pfam" id="PF13550"/>
    </source>
</evidence>
<dbReference type="PANTHER" id="PTHR36251:SF2">
    <property type="entry name" value="GIFSY-2 PROPHAGE HOST SPECIFICITY PROTEIN J, PHAGE LAMBDA"/>
    <property type="match status" value="1"/>
</dbReference>
<keyword evidence="3" id="KW-1185">Reference proteome</keyword>
<dbReference type="RefSeq" id="WP_132077098.1">
    <property type="nucleotide sequence ID" value="NZ_SLUI01000003.1"/>
</dbReference>
<sequence length="1490" mass="165153">MGKSKGKILFSIAGFFLGAGGAGQKLFGLAGRSLQAGLYGMSMASTLWSITNPIKPPSYSTETPFDQYMNEVSSDAVIPVVYGTRKVGGLQTYHQTSSDSKTLTKDVLLAEGEIASIYGATANSLLISQGSVFSIHNSLYEDATIEISNKKLKLKANGTTAEIALLDQNSLKSDGSNDYSCTISKLIQYLTEYGYSNGLKAKGWVISNTVHVESAPSKILQVANTTTVTDSEGNETILYSGKNCYNNPIAVETTGLPSCSYVFKSGAKDQLPPNNYLKTGSYKNMAYVRATLKQSDQLQGGNPTITAIAKGSKVWVYRDNRWQFEWSNNPAWIVRDYLLNKRYGLGRWIDATMLDEAAFREAADYCDQLISFKDVDGKIRQEKRLQLDIALTEKKNAIENLQDMFANIGGFLVLANNKISLRIEKSTAASYHFSDDTIVRDSVSFTQTSLEDTPNKYIIKYIDPLANWTAVPVLIEDTVEQEERGKIIEKDIELKGTIRQTQAKRIGNLNKNLNKLCSLIIEFSTGTYAAHLEPGDVVTVSYRNYFSDKPFRIVEIQEQKGVYEIKAREYNESVYDDDYLAEIEVKNYTNLPNALTDTIPDVSEIQLTQTFYKQRDGTIVSDIAGACTLPNYPYLNKVAVYYSIDNGNTWVFYGDTANEHFVIHNARTMTAYLVKLVVENSVGRRSEGAISQSIFVTGKDNPPANVTGLSAAIDPLDCTKVNLKWDKAEDVDLNRYSLRYGPVWESGTVISDTVFDNQYTFAMPASGTYNFLVCAADNSNNYSSTPASVLITQKVEPADVAGFSIAVQETDRSRLLLTWEPNSEKDISYYEIRQGANWTIAQIIATQLKATSFLYQLSAEGSQTYLIKAVNLAGHSSANAAVQIKQVILRPDAPANLAAIQDIRDSSILKLTWSASPGKDIDSYEIRRGTIWDMAEQIDITRETSYRYAIAESGSFTIMIRAKTVAGYLSNVANLFVSAMVEADDVSGFTAVQSMADRTKIRLMWDNPISLDVAYHEIREGVSWDAGTIINKRVTGTFYETTISKEGEHIYWIKAVTVAGRYSRNAVQYDGIFSLRPKAVTNIQLMQDINDKSLVNITYEATPESDLANYELRVGYVWEDAVKIGETKEIHWTYRPEKTGDVKIMVKALNAAGYYSDEASARLYVTLEPANVSGFRIFQNGERLAFVWDKVPENDVVGYELREGSNFDNGVVIATGITLTQYQLTVDTEILRRFHIKAMNRSGCYSRLAATATIAVTDLPPKNVIETFDEIELQTGEHTGTEFGPSLITFATLPGRFSDYPDTKFSDIGGATVLTLAKKNGHYQETGTYTCARKDIGQVITANISSVFQPSVLYAAGTAAGLEYRLSRDNITWTDWQPFQPLEATFRYADFRVVLVTQDTTKTPEVNQLIIRMDVPDKDIARTVTVPVGGITASYGYTFYEVPVVTPTAEGISSRATWSAKTKSDVRLQVFSTVTGTDTGGIVDLRVKGY</sequence>
<organism evidence="2 3">
    <name type="scientific">Anaerospora hongkongensis</name>
    <dbReference type="NCBI Taxonomy" id="244830"/>
    <lineage>
        <taxon>Bacteria</taxon>
        <taxon>Bacillati</taxon>
        <taxon>Bacillota</taxon>
        <taxon>Negativicutes</taxon>
        <taxon>Selenomonadales</taxon>
        <taxon>Sporomusaceae</taxon>
        <taxon>Anaerospora</taxon>
    </lineage>
</organism>
<evidence type="ECO:0000313" key="3">
    <source>
        <dbReference type="Proteomes" id="UP000295063"/>
    </source>
</evidence>
<accession>A0A4R1Q8S0</accession>
<evidence type="ECO:0000313" key="2">
    <source>
        <dbReference type="EMBL" id="TCL38791.1"/>
    </source>
</evidence>
<dbReference type="EMBL" id="SLUI01000003">
    <property type="protein sequence ID" value="TCL38791.1"/>
    <property type="molecule type" value="Genomic_DNA"/>
</dbReference>
<proteinExistence type="predicted"/>
<feature type="domain" description="Tip attachment protein J" evidence="1">
    <location>
        <begin position="393"/>
        <end position="557"/>
    </location>
</feature>
<dbReference type="OrthoDB" id="1681440at2"/>
<reference evidence="2 3" key="1">
    <citation type="submission" date="2019-03" db="EMBL/GenBank/DDBJ databases">
        <title>Genomic Encyclopedia of Type Strains, Phase IV (KMG-IV): sequencing the most valuable type-strain genomes for metagenomic binning, comparative biology and taxonomic classification.</title>
        <authorList>
            <person name="Goeker M."/>
        </authorList>
    </citation>
    <scope>NUCLEOTIDE SEQUENCE [LARGE SCALE GENOMIC DNA]</scope>
    <source>
        <strain evidence="2 3">DSM 15969</strain>
    </source>
</reference>
<name>A0A4R1Q8S0_9FIRM</name>
<dbReference type="InterPro" id="IPR013783">
    <property type="entry name" value="Ig-like_fold"/>
</dbReference>
<dbReference type="InterPro" id="IPR053171">
    <property type="entry name" value="Viral_Tip_Attach_Protein"/>
</dbReference>
<dbReference type="Proteomes" id="UP000295063">
    <property type="component" value="Unassembled WGS sequence"/>
</dbReference>
<dbReference type="InterPro" id="IPR036116">
    <property type="entry name" value="FN3_sf"/>
</dbReference>
<dbReference type="InterPro" id="IPR032876">
    <property type="entry name" value="J_dom"/>
</dbReference>
<protein>
    <submittedName>
        <fullName evidence="2">Putative tail protein</fullName>
    </submittedName>
</protein>
<dbReference type="Gene3D" id="2.60.40.10">
    <property type="entry name" value="Immunoglobulins"/>
    <property type="match status" value="3"/>
</dbReference>
<comment type="caution">
    <text evidence="2">The sequence shown here is derived from an EMBL/GenBank/DDBJ whole genome shotgun (WGS) entry which is preliminary data.</text>
</comment>
<dbReference type="Pfam" id="PF13550">
    <property type="entry name" value="Phage-tail_3"/>
    <property type="match status" value="1"/>
</dbReference>